<evidence type="ECO:0000256" key="4">
    <source>
        <dbReference type="ARBA" id="ARBA00022692"/>
    </source>
</evidence>
<evidence type="ECO:0000313" key="18">
    <source>
        <dbReference type="Proteomes" id="UP000190121"/>
    </source>
</evidence>
<evidence type="ECO:0000256" key="9">
    <source>
        <dbReference type="ARBA" id="ARBA00032370"/>
    </source>
</evidence>
<reference evidence="18" key="1">
    <citation type="submission" date="2017-02" db="EMBL/GenBank/DDBJ databases">
        <authorList>
            <person name="Varghese N."/>
            <person name="Submissions S."/>
        </authorList>
    </citation>
    <scope>NUCLEOTIDE SEQUENCE [LARGE SCALE GENOMIC DNA]</scope>
    <source>
        <strain evidence="18">ATCC 51356</strain>
    </source>
</reference>
<keyword evidence="3" id="KW-0808">Transferase</keyword>
<dbReference type="GO" id="GO:0008360">
    <property type="term" value="P:regulation of cell shape"/>
    <property type="evidence" value="ECO:0007669"/>
    <property type="project" value="UniProtKB-KW"/>
</dbReference>
<comment type="subcellular location">
    <subcellularLocation>
        <location evidence="1">Membrane</location>
        <topology evidence="1">Multi-pass membrane protein</topology>
    </subcellularLocation>
</comment>
<dbReference type="Proteomes" id="UP000190121">
    <property type="component" value="Unassembled WGS sequence"/>
</dbReference>
<keyword evidence="17" id="KW-0131">Cell cycle</keyword>
<dbReference type="PANTHER" id="PTHR30474">
    <property type="entry name" value="CELL CYCLE PROTEIN"/>
    <property type="match status" value="1"/>
</dbReference>
<dbReference type="PANTHER" id="PTHR30474:SF2">
    <property type="entry name" value="PEPTIDOGLYCAN GLYCOSYLTRANSFERASE FTSW-RELATED"/>
    <property type="match status" value="1"/>
</dbReference>
<evidence type="ECO:0000256" key="12">
    <source>
        <dbReference type="ARBA" id="ARBA00041185"/>
    </source>
</evidence>
<keyword evidence="2" id="KW-0328">Glycosyltransferase</keyword>
<feature type="transmembrane region" description="Helical" evidence="16">
    <location>
        <begin position="369"/>
        <end position="390"/>
    </location>
</feature>
<dbReference type="GO" id="GO:0051301">
    <property type="term" value="P:cell division"/>
    <property type="evidence" value="ECO:0007669"/>
    <property type="project" value="UniProtKB-KW"/>
</dbReference>
<evidence type="ECO:0000256" key="1">
    <source>
        <dbReference type="ARBA" id="ARBA00004141"/>
    </source>
</evidence>
<keyword evidence="17" id="KW-0132">Cell division</keyword>
<feature type="transmembrane region" description="Helical" evidence="16">
    <location>
        <begin position="199"/>
        <end position="216"/>
    </location>
</feature>
<evidence type="ECO:0000256" key="5">
    <source>
        <dbReference type="ARBA" id="ARBA00022960"/>
    </source>
</evidence>
<dbReference type="RefSeq" id="WP_078736245.1">
    <property type="nucleotide sequence ID" value="NZ_FUXE01000002.1"/>
</dbReference>
<name>A0A1T4L2E5_9PORP</name>
<dbReference type="GO" id="GO:0015648">
    <property type="term" value="F:lipid-linked peptidoglycan transporter activity"/>
    <property type="evidence" value="ECO:0007669"/>
    <property type="project" value="TreeGrafter"/>
</dbReference>
<dbReference type="EC" id="2.4.99.28" evidence="14"/>
<feature type="transmembrane region" description="Helical" evidence="16">
    <location>
        <begin position="402"/>
        <end position="426"/>
    </location>
</feature>
<evidence type="ECO:0000256" key="14">
    <source>
        <dbReference type="ARBA" id="ARBA00044770"/>
    </source>
</evidence>
<evidence type="ECO:0000256" key="16">
    <source>
        <dbReference type="SAM" id="Phobius"/>
    </source>
</evidence>
<dbReference type="OrthoDB" id="9812661at2"/>
<evidence type="ECO:0000256" key="3">
    <source>
        <dbReference type="ARBA" id="ARBA00022679"/>
    </source>
</evidence>
<feature type="transmembrane region" description="Helical" evidence="16">
    <location>
        <begin position="111"/>
        <end position="134"/>
    </location>
</feature>
<evidence type="ECO:0000256" key="6">
    <source>
        <dbReference type="ARBA" id="ARBA00022984"/>
    </source>
</evidence>
<evidence type="ECO:0000256" key="11">
    <source>
        <dbReference type="ARBA" id="ARBA00038053"/>
    </source>
</evidence>
<dbReference type="GO" id="GO:0032153">
    <property type="term" value="C:cell division site"/>
    <property type="evidence" value="ECO:0007669"/>
    <property type="project" value="TreeGrafter"/>
</dbReference>
<organism evidence="17 18">
    <name type="scientific">Porphyromonas circumdentaria</name>
    <dbReference type="NCBI Taxonomy" id="29524"/>
    <lineage>
        <taxon>Bacteria</taxon>
        <taxon>Pseudomonadati</taxon>
        <taxon>Bacteroidota</taxon>
        <taxon>Bacteroidia</taxon>
        <taxon>Bacteroidales</taxon>
        <taxon>Porphyromonadaceae</taxon>
        <taxon>Porphyromonas</taxon>
    </lineage>
</organism>
<evidence type="ECO:0000256" key="15">
    <source>
        <dbReference type="ARBA" id="ARBA00049902"/>
    </source>
</evidence>
<comment type="similarity">
    <text evidence="11">Belongs to the SEDS family. FtsW subfamily.</text>
</comment>
<feature type="transmembrane region" description="Helical" evidence="16">
    <location>
        <begin position="80"/>
        <end position="99"/>
    </location>
</feature>
<feature type="transmembrane region" description="Helical" evidence="16">
    <location>
        <begin position="223"/>
        <end position="240"/>
    </location>
</feature>
<dbReference type="EMBL" id="FUXE01000002">
    <property type="protein sequence ID" value="SJZ48876.1"/>
    <property type="molecule type" value="Genomic_DNA"/>
</dbReference>
<dbReference type="GO" id="GO:0005886">
    <property type="term" value="C:plasma membrane"/>
    <property type="evidence" value="ECO:0007669"/>
    <property type="project" value="TreeGrafter"/>
</dbReference>
<feature type="transmembrane region" description="Helical" evidence="16">
    <location>
        <begin position="177"/>
        <end position="193"/>
    </location>
</feature>
<dbReference type="InterPro" id="IPR001182">
    <property type="entry name" value="FtsW/RodA"/>
</dbReference>
<keyword evidence="7 16" id="KW-1133">Transmembrane helix</keyword>
<evidence type="ECO:0000256" key="7">
    <source>
        <dbReference type="ARBA" id="ARBA00022989"/>
    </source>
</evidence>
<feature type="transmembrane region" description="Helical" evidence="16">
    <location>
        <begin position="51"/>
        <end position="68"/>
    </location>
</feature>
<comment type="catalytic activity">
    <reaction evidence="15">
        <text>[GlcNAc-(1-&gt;4)-Mur2Ac(oyl-L-Ala-gamma-D-Glu-L-Lys-D-Ala-D-Ala)](n)-di-trans,octa-cis-undecaprenyl diphosphate + beta-D-GlcNAc-(1-&gt;4)-Mur2Ac(oyl-L-Ala-gamma-D-Glu-L-Lys-D-Ala-D-Ala)-di-trans,octa-cis-undecaprenyl diphosphate = [GlcNAc-(1-&gt;4)-Mur2Ac(oyl-L-Ala-gamma-D-Glu-L-Lys-D-Ala-D-Ala)](n+1)-di-trans,octa-cis-undecaprenyl diphosphate + di-trans,octa-cis-undecaprenyl diphosphate + H(+)</text>
        <dbReference type="Rhea" id="RHEA:23708"/>
        <dbReference type="Rhea" id="RHEA-COMP:9602"/>
        <dbReference type="Rhea" id="RHEA-COMP:9603"/>
        <dbReference type="ChEBI" id="CHEBI:15378"/>
        <dbReference type="ChEBI" id="CHEBI:58405"/>
        <dbReference type="ChEBI" id="CHEBI:60033"/>
        <dbReference type="ChEBI" id="CHEBI:78435"/>
        <dbReference type="EC" id="2.4.99.28"/>
    </reaction>
</comment>
<dbReference type="GO" id="GO:0009252">
    <property type="term" value="P:peptidoglycan biosynthetic process"/>
    <property type="evidence" value="ECO:0007669"/>
    <property type="project" value="UniProtKB-KW"/>
</dbReference>
<sequence>MSLIARIFNEFKRNQNRVIWFIYIAFMLISLPAVYTGSASEIREGIGGMTFFKHIVFSIVSLLLVYSLTMIPIKKVLRTLTYLIYLSGTILAILTPIFGEEINGAKRWIKILGFNFQPSEITKLGIVLIGAYIFTRKDDFDRLVSVRILKGLKEWIGKRLSIQIVPRRVWRLEEKQIYLFLLAVTIPTLFIVLENFSMAIVFALTTLGVIFISSGLSRVFNRIVGLGVVFSLLFLAFLYITPKSTLEQLPGRFSTWKGRIFTSSTHQVPDSVYQKMTEEERHALKFKETKQNMQPRRAKMAIAKGLGGVINGPGSSRARYDLPEASNDFIFAIILEEYGIVGAILIPLLYLLLMFQVGVVGRQTLSKQYLILLYGITFLYVSQAFLNLLVATNLFPVTGQTLPFISSGGTSYIIASCGMGIILAIAKDSKKKMRALKEQYSKEVQQEIILDEEQEEEYSEENASNEL</sequence>
<keyword evidence="5" id="KW-0133">Cell shape</keyword>
<evidence type="ECO:0000256" key="2">
    <source>
        <dbReference type="ARBA" id="ARBA00022676"/>
    </source>
</evidence>
<dbReference type="STRING" id="29524.SAMN02745171_00279"/>
<proteinExistence type="inferred from homology"/>
<keyword evidence="18" id="KW-1185">Reference proteome</keyword>
<keyword evidence="6" id="KW-0573">Peptidoglycan synthesis</keyword>
<keyword evidence="4 16" id="KW-0812">Transmembrane</keyword>
<protein>
    <recommendedName>
        <fullName evidence="12">Probable peptidoglycan glycosyltransferase FtsW</fullName>
        <ecNumber evidence="14">2.4.99.28</ecNumber>
    </recommendedName>
    <alternativeName>
        <fullName evidence="13">Cell division protein FtsW</fullName>
    </alternativeName>
    <alternativeName>
        <fullName evidence="10">Cell wall polymerase</fullName>
    </alternativeName>
    <alternativeName>
        <fullName evidence="9">Peptidoglycan polymerase</fullName>
    </alternativeName>
</protein>
<evidence type="ECO:0000256" key="13">
    <source>
        <dbReference type="ARBA" id="ARBA00041418"/>
    </source>
</evidence>
<dbReference type="Pfam" id="PF01098">
    <property type="entry name" value="FTSW_RODA_SPOVE"/>
    <property type="match status" value="1"/>
</dbReference>
<keyword evidence="8 16" id="KW-0472">Membrane</keyword>
<accession>A0A1T4L2E5</accession>
<gene>
    <name evidence="17" type="ORF">SAMN02745171_00279</name>
</gene>
<evidence type="ECO:0000256" key="10">
    <source>
        <dbReference type="ARBA" id="ARBA00033270"/>
    </source>
</evidence>
<dbReference type="GO" id="GO:0008955">
    <property type="term" value="F:peptidoglycan glycosyltransferase activity"/>
    <property type="evidence" value="ECO:0007669"/>
    <property type="project" value="UniProtKB-EC"/>
</dbReference>
<evidence type="ECO:0000256" key="8">
    <source>
        <dbReference type="ARBA" id="ARBA00023136"/>
    </source>
</evidence>
<feature type="transmembrane region" description="Helical" evidence="16">
    <location>
        <begin position="329"/>
        <end position="357"/>
    </location>
</feature>
<evidence type="ECO:0000313" key="17">
    <source>
        <dbReference type="EMBL" id="SJZ48876.1"/>
    </source>
</evidence>
<feature type="transmembrane region" description="Helical" evidence="16">
    <location>
        <begin position="20"/>
        <end position="39"/>
    </location>
</feature>
<dbReference type="AlphaFoldDB" id="A0A1T4L2E5"/>